<dbReference type="EC" id="3.5.1.28" evidence="6"/>
<keyword evidence="1 6" id="KW-0378">Hydrolase</keyword>
<dbReference type="SUPFAM" id="SSF53187">
    <property type="entry name" value="Zn-dependent exopeptidases"/>
    <property type="match status" value="1"/>
</dbReference>
<name>A0ABU0AGE3_9BACI</name>
<dbReference type="RefSeq" id="WP_307473783.1">
    <property type="nucleotide sequence ID" value="NZ_JAUSUB010000006.1"/>
</dbReference>
<dbReference type="Pfam" id="PF01520">
    <property type="entry name" value="Amidase_3"/>
    <property type="match status" value="1"/>
</dbReference>
<feature type="compositionally biased region" description="Polar residues" evidence="3">
    <location>
        <begin position="253"/>
        <end position="270"/>
    </location>
</feature>
<dbReference type="SMART" id="SM00287">
    <property type="entry name" value="SH3b"/>
    <property type="match status" value="5"/>
</dbReference>
<feature type="domain" description="SH3b" evidence="5">
    <location>
        <begin position="338"/>
        <end position="402"/>
    </location>
</feature>
<organism evidence="6 7">
    <name type="scientific">Cytobacillus purgationiresistens</name>
    <dbReference type="NCBI Taxonomy" id="863449"/>
    <lineage>
        <taxon>Bacteria</taxon>
        <taxon>Bacillati</taxon>
        <taxon>Bacillota</taxon>
        <taxon>Bacilli</taxon>
        <taxon>Bacillales</taxon>
        <taxon>Bacillaceae</taxon>
        <taxon>Cytobacillus</taxon>
    </lineage>
</organism>
<dbReference type="SMART" id="SM00646">
    <property type="entry name" value="Ami_3"/>
    <property type="match status" value="1"/>
</dbReference>
<evidence type="ECO:0000256" key="2">
    <source>
        <dbReference type="ARBA" id="ARBA00023316"/>
    </source>
</evidence>
<dbReference type="Gene3D" id="3.40.630.40">
    <property type="entry name" value="Zn-dependent exopeptidases"/>
    <property type="match status" value="1"/>
</dbReference>
<dbReference type="GO" id="GO:0008745">
    <property type="term" value="F:N-acetylmuramoyl-L-alanine amidase activity"/>
    <property type="evidence" value="ECO:0007669"/>
    <property type="project" value="UniProtKB-EC"/>
</dbReference>
<evidence type="ECO:0000313" key="6">
    <source>
        <dbReference type="EMBL" id="MDQ0269857.1"/>
    </source>
</evidence>
<reference evidence="6 7" key="1">
    <citation type="submission" date="2023-07" db="EMBL/GenBank/DDBJ databases">
        <title>Genomic Encyclopedia of Type Strains, Phase IV (KMG-IV): sequencing the most valuable type-strain genomes for metagenomic binning, comparative biology and taxonomic classification.</title>
        <authorList>
            <person name="Goeker M."/>
        </authorList>
    </citation>
    <scope>NUCLEOTIDE SEQUENCE [LARGE SCALE GENOMIC DNA]</scope>
    <source>
        <strain evidence="6 7">DSM 23494</strain>
    </source>
</reference>
<feature type="region of interest" description="Disordered" evidence="3">
    <location>
        <begin position="247"/>
        <end position="270"/>
    </location>
</feature>
<dbReference type="PANTHER" id="PTHR34408:SF1">
    <property type="entry name" value="GLYCOSYL HYDROLASE FAMILY 19 DOMAIN-CONTAINING PROTEIN HI_1415"/>
    <property type="match status" value="1"/>
</dbReference>
<comment type="caution">
    <text evidence="6">The sequence shown here is derived from an EMBL/GenBank/DDBJ whole genome shotgun (WGS) entry which is preliminary data.</text>
</comment>
<dbReference type="InterPro" id="IPR002508">
    <property type="entry name" value="MurNAc-LAA_cat"/>
</dbReference>
<sequence length="594" mass="64521">MVRRKNFMMLVCLILLAGIVFPQPKAIAEGKNVKIATDILNVRTGPGLSYPVLGIAEKGEQFTMLSQQDEWIEIDFGSKGKGWVADWLVVLDSPQSASAPTKTEQETVSNSQATVNTDGLRVRGGPATDKKVLGLIGKGEYRLVSQQGDWVELETVYGNGWVAKEFVDFSRSTQKSEKHKSSAKTKTGTIIGDALNVRSEPSQANNIIGKLTNGETVEILSQQNDWTEISYAGSSAWISSQYVRAHSNDQTDENQQTTKQTAGQSGKVTAGSLTVRESPSLNGKNIGTVSHGQTFAISEEENNWFKIEYKPGVFGWVAGWYIEKSGEGNTQQTEAKSLNGGNVTILQNGSNIRKKASTQSDVLQLANQGDVFEVISLQNDWYEVKLAGGASGFIAGWIVSADGSVPKVENPGGSLQLGNKTIVIDPGHGGRDNGTTGASGTLEKTLNMRTAEILSGKLKAAGANVVLTRQQDTYIPLQSRVSTSHMHNADAFISIHYDSIEDRSIRGMTTYYHHSYQQELAADVHTAASAKVNIPDRGYRQGDYFVIRENNRKAILLELGYLSNPTEEMLVSSAQYQEAVATGIFQGLAKHFSN</sequence>
<feature type="region of interest" description="Disordered" evidence="3">
    <location>
        <begin position="98"/>
        <end position="119"/>
    </location>
</feature>
<dbReference type="InterPro" id="IPR017293">
    <property type="entry name" value="N-acetylmuramoyl-L-ala_amidase"/>
</dbReference>
<evidence type="ECO:0000313" key="7">
    <source>
        <dbReference type="Proteomes" id="UP001238088"/>
    </source>
</evidence>
<evidence type="ECO:0000256" key="1">
    <source>
        <dbReference type="ARBA" id="ARBA00022801"/>
    </source>
</evidence>
<proteinExistence type="predicted"/>
<dbReference type="InterPro" id="IPR003646">
    <property type="entry name" value="SH3-like_bac-type"/>
</dbReference>
<dbReference type="Proteomes" id="UP001238088">
    <property type="component" value="Unassembled WGS sequence"/>
</dbReference>
<dbReference type="PANTHER" id="PTHR34408">
    <property type="entry name" value="FAMILY PROTEIN, PUTATIVE-RELATED"/>
    <property type="match status" value="1"/>
</dbReference>
<evidence type="ECO:0000256" key="3">
    <source>
        <dbReference type="SAM" id="MobiDB-lite"/>
    </source>
</evidence>
<feature type="chain" id="PRO_5046470666" evidence="4">
    <location>
        <begin position="29"/>
        <end position="594"/>
    </location>
</feature>
<evidence type="ECO:0000259" key="5">
    <source>
        <dbReference type="PROSITE" id="PS51781"/>
    </source>
</evidence>
<protein>
    <submittedName>
        <fullName evidence="6">N-acetylmuramoyl-L-alanine amidase</fullName>
        <ecNumber evidence="6">3.5.1.28</ecNumber>
    </submittedName>
</protein>
<dbReference type="PIRSF" id="PIRSF037846">
    <property type="entry name" value="Autolysin_YrvJ_prd"/>
    <property type="match status" value="1"/>
</dbReference>
<dbReference type="CDD" id="cd02696">
    <property type="entry name" value="MurNAc-LAA"/>
    <property type="match status" value="1"/>
</dbReference>
<keyword evidence="7" id="KW-1185">Reference proteome</keyword>
<evidence type="ECO:0000256" key="4">
    <source>
        <dbReference type="SAM" id="SignalP"/>
    </source>
</evidence>
<keyword evidence="4" id="KW-0732">Signal</keyword>
<dbReference type="InterPro" id="IPR052354">
    <property type="entry name" value="Cell_Wall_Dynamics_Protein"/>
</dbReference>
<accession>A0ABU0AGE3</accession>
<feature type="compositionally biased region" description="Polar residues" evidence="3">
    <location>
        <begin position="98"/>
        <end position="117"/>
    </location>
</feature>
<dbReference type="PROSITE" id="PS51781">
    <property type="entry name" value="SH3B"/>
    <property type="match status" value="4"/>
</dbReference>
<dbReference type="Pfam" id="PF08239">
    <property type="entry name" value="SH3_3"/>
    <property type="match status" value="4"/>
</dbReference>
<gene>
    <name evidence="6" type="ORF">J2S17_001729</name>
</gene>
<feature type="domain" description="SH3b" evidence="5">
    <location>
        <begin position="263"/>
        <end position="326"/>
    </location>
</feature>
<feature type="domain" description="SH3b" evidence="5">
    <location>
        <begin position="28"/>
        <end position="92"/>
    </location>
</feature>
<keyword evidence="2" id="KW-0961">Cell wall biogenesis/degradation</keyword>
<dbReference type="EMBL" id="JAUSUB010000006">
    <property type="protein sequence ID" value="MDQ0269857.1"/>
    <property type="molecule type" value="Genomic_DNA"/>
</dbReference>
<feature type="signal peptide" evidence="4">
    <location>
        <begin position="1"/>
        <end position="28"/>
    </location>
</feature>
<feature type="domain" description="SH3b" evidence="5">
    <location>
        <begin position="185"/>
        <end position="247"/>
    </location>
</feature>
<dbReference type="Gene3D" id="2.30.30.40">
    <property type="entry name" value="SH3 Domains"/>
    <property type="match status" value="5"/>
</dbReference>